<organism evidence="1 2">
    <name type="scientific">Haloplanus vescus</name>
    <dbReference type="NCBI Taxonomy" id="555874"/>
    <lineage>
        <taxon>Archaea</taxon>
        <taxon>Methanobacteriati</taxon>
        <taxon>Methanobacteriota</taxon>
        <taxon>Stenosarchaea group</taxon>
        <taxon>Halobacteria</taxon>
        <taxon>Halobacteriales</taxon>
        <taxon>Haloferacaceae</taxon>
        <taxon>Haloplanus</taxon>
    </lineage>
</organism>
<protein>
    <submittedName>
        <fullName evidence="1">Plasmid stabilisation system protein</fullName>
    </submittedName>
</protein>
<sequence>MSYEVLLAEEAREYVAALDEKSTRIVTDNLRNLADDPYPRPDSGAGDKEKLVLEGAELYRLHIGRTHTAFYDVLEADEEVRVIEIMDIDEAHKRYGFD</sequence>
<accession>A0A1H3ZEY3</accession>
<proteinExistence type="predicted"/>
<dbReference type="InterPro" id="IPR052747">
    <property type="entry name" value="TA_system_RelE_toxin"/>
</dbReference>
<dbReference type="RefSeq" id="WP_092635120.1">
    <property type="nucleotide sequence ID" value="NZ_FNQT01000003.1"/>
</dbReference>
<dbReference type="EMBL" id="FNQT01000003">
    <property type="protein sequence ID" value="SEA22230.1"/>
    <property type="molecule type" value="Genomic_DNA"/>
</dbReference>
<dbReference type="Gene3D" id="3.30.2310.20">
    <property type="entry name" value="RelE-like"/>
    <property type="match status" value="1"/>
</dbReference>
<dbReference type="OrthoDB" id="228407at2157"/>
<keyword evidence="2" id="KW-1185">Reference proteome</keyword>
<evidence type="ECO:0000313" key="2">
    <source>
        <dbReference type="Proteomes" id="UP000236755"/>
    </source>
</evidence>
<gene>
    <name evidence="1" type="ORF">SAMN04488065_2327</name>
</gene>
<dbReference type="Proteomes" id="UP000236755">
    <property type="component" value="Unassembled WGS sequence"/>
</dbReference>
<dbReference type="AlphaFoldDB" id="A0A1H3ZEY3"/>
<dbReference type="PANTHER" id="PTHR38813">
    <property type="match status" value="1"/>
</dbReference>
<evidence type="ECO:0000313" key="1">
    <source>
        <dbReference type="EMBL" id="SEA22230.1"/>
    </source>
</evidence>
<dbReference type="STRING" id="555874.SAMN04488065_2327"/>
<dbReference type="SUPFAM" id="SSF143011">
    <property type="entry name" value="RelE-like"/>
    <property type="match status" value="1"/>
</dbReference>
<name>A0A1H3ZEY3_9EURY</name>
<dbReference type="InterPro" id="IPR035093">
    <property type="entry name" value="RelE/ParE_toxin_dom_sf"/>
</dbReference>
<dbReference type="PANTHER" id="PTHR38813:SF1">
    <property type="entry name" value="TOXIN RELE1-RELATED"/>
    <property type="match status" value="1"/>
</dbReference>
<reference evidence="1 2" key="1">
    <citation type="submission" date="2016-10" db="EMBL/GenBank/DDBJ databases">
        <authorList>
            <person name="de Groot N.N."/>
        </authorList>
    </citation>
    <scope>NUCLEOTIDE SEQUENCE [LARGE SCALE GENOMIC DNA]</scope>
    <source>
        <strain evidence="1 2">CGMCC 1.8712</strain>
    </source>
</reference>